<feature type="region of interest" description="Disordered" evidence="1">
    <location>
        <begin position="1"/>
        <end position="37"/>
    </location>
</feature>
<evidence type="ECO:0000313" key="2">
    <source>
        <dbReference type="EMBL" id="SVA11482.1"/>
    </source>
</evidence>
<sequence>MKTQTKKHKPGNPKPSKNKMVKEKVWKKPPPKESTTD</sequence>
<dbReference type="EMBL" id="UINC01004062">
    <property type="protein sequence ID" value="SVA11482.1"/>
    <property type="molecule type" value="Genomic_DNA"/>
</dbReference>
<gene>
    <name evidence="2" type="ORF">METZ01_LOCUS64336</name>
</gene>
<name>A0A381T5N4_9ZZZZ</name>
<reference evidence="2" key="1">
    <citation type="submission" date="2018-05" db="EMBL/GenBank/DDBJ databases">
        <authorList>
            <person name="Lanie J.A."/>
            <person name="Ng W.-L."/>
            <person name="Kazmierczak K.M."/>
            <person name="Andrzejewski T.M."/>
            <person name="Davidsen T.M."/>
            <person name="Wayne K.J."/>
            <person name="Tettelin H."/>
            <person name="Glass J.I."/>
            <person name="Rusch D."/>
            <person name="Podicherti R."/>
            <person name="Tsui H.-C.T."/>
            <person name="Winkler M.E."/>
        </authorList>
    </citation>
    <scope>NUCLEOTIDE SEQUENCE</scope>
</reference>
<feature type="compositionally biased region" description="Basic residues" evidence="1">
    <location>
        <begin position="1"/>
        <end position="19"/>
    </location>
</feature>
<protein>
    <submittedName>
        <fullName evidence="2">Uncharacterized protein</fullName>
    </submittedName>
</protein>
<dbReference type="AlphaFoldDB" id="A0A381T5N4"/>
<organism evidence="2">
    <name type="scientific">marine metagenome</name>
    <dbReference type="NCBI Taxonomy" id="408172"/>
    <lineage>
        <taxon>unclassified sequences</taxon>
        <taxon>metagenomes</taxon>
        <taxon>ecological metagenomes</taxon>
    </lineage>
</organism>
<feature type="compositionally biased region" description="Basic and acidic residues" evidence="1">
    <location>
        <begin position="20"/>
        <end position="37"/>
    </location>
</feature>
<proteinExistence type="predicted"/>
<accession>A0A381T5N4</accession>
<evidence type="ECO:0000256" key="1">
    <source>
        <dbReference type="SAM" id="MobiDB-lite"/>
    </source>
</evidence>